<accession>A0A8H4TDB5</accession>
<gene>
    <name evidence="1" type="ORF">FGADI_4335</name>
</gene>
<keyword evidence="2" id="KW-1185">Reference proteome</keyword>
<sequence>MGNLPGSLSLPLPPPPFPLPWSFEVIFEETSEDLPEPLLLLEYIENASNRIGFCSEPLEAEDIRFIREHTTVYVPKAFVVYRQDIRDSPKDIYIFMERIHRHTLQDIWGGLQPSVKTSTAAQLPSAMQAVQEVPH</sequence>
<protein>
    <submittedName>
        <fullName evidence="1">Uncharacterized protein</fullName>
    </submittedName>
</protein>
<dbReference type="EMBL" id="JABFAI010000094">
    <property type="protein sequence ID" value="KAF4955764.1"/>
    <property type="molecule type" value="Genomic_DNA"/>
</dbReference>
<name>A0A8H4TDB5_9HYPO</name>
<reference evidence="1" key="1">
    <citation type="journal article" date="2020" name="BMC Genomics">
        <title>Correction to: Identification and distribution of gene clusters required for synthesis of sphingolipid metabolism inhibitors in diverse species of the filamentous fungus Fusarium.</title>
        <authorList>
            <person name="Kim H.S."/>
            <person name="Lohmar J.M."/>
            <person name="Busman M."/>
            <person name="Brown D.W."/>
            <person name="Naumann T.A."/>
            <person name="Divon H.H."/>
            <person name="Lysoe E."/>
            <person name="Uhlig S."/>
            <person name="Proctor R.H."/>
        </authorList>
    </citation>
    <scope>NUCLEOTIDE SEQUENCE</scope>
    <source>
        <strain evidence="1">NRRL 45417</strain>
    </source>
</reference>
<comment type="caution">
    <text evidence="1">The sequence shown here is derived from an EMBL/GenBank/DDBJ whole genome shotgun (WGS) entry which is preliminary data.</text>
</comment>
<evidence type="ECO:0000313" key="2">
    <source>
        <dbReference type="Proteomes" id="UP000604273"/>
    </source>
</evidence>
<evidence type="ECO:0000313" key="1">
    <source>
        <dbReference type="EMBL" id="KAF4955764.1"/>
    </source>
</evidence>
<reference evidence="1" key="2">
    <citation type="submission" date="2020-05" db="EMBL/GenBank/DDBJ databases">
        <authorList>
            <person name="Kim H.-S."/>
            <person name="Proctor R.H."/>
            <person name="Brown D.W."/>
        </authorList>
    </citation>
    <scope>NUCLEOTIDE SEQUENCE</scope>
    <source>
        <strain evidence="1">NRRL 45417</strain>
    </source>
</reference>
<dbReference type="AlphaFoldDB" id="A0A8H4TDB5"/>
<dbReference type="OrthoDB" id="4177236at2759"/>
<proteinExistence type="predicted"/>
<dbReference type="Proteomes" id="UP000604273">
    <property type="component" value="Unassembled WGS sequence"/>
</dbReference>
<organism evidence="1 2">
    <name type="scientific">Fusarium gaditjirri</name>
    <dbReference type="NCBI Taxonomy" id="282569"/>
    <lineage>
        <taxon>Eukaryota</taxon>
        <taxon>Fungi</taxon>
        <taxon>Dikarya</taxon>
        <taxon>Ascomycota</taxon>
        <taxon>Pezizomycotina</taxon>
        <taxon>Sordariomycetes</taxon>
        <taxon>Hypocreomycetidae</taxon>
        <taxon>Hypocreales</taxon>
        <taxon>Nectriaceae</taxon>
        <taxon>Fusarium</taxon>
        <taxon>Fusarium nisikadoi species complex</taxon>
    </lineage>
</organism>